<keyword evidence="5" id="KW-0106">Calcium</keyword>
<dbReference type="SUPFAM" id="SSF56235">
    <property type="entry name" value="N-terminal nucleophile aminohydrolases (Ntn hydrolases)"/>
    <property type="match status" value="1"/>
</dbReference>
<feature type="transmembrane region" description="Helical" evidence="7">
    <location>
        <begin position="33"/>
        <end position="56"/>
    </location>
</feature>
<dbReference type="InterPro" id="IPR014395">
    <property type="entry name" value="Pen/GL7ACA/AHL_acylase"/>
</dbReference>
<dbReference type="Gene3D" id="2.30.120.10">
    <property type="match status" value="1"/>
</dbReference>
<proteinExistence type="inferred from homology"/>
<dbReference type="Pfam" id="PF01804">
    <property type="entry name" value="Penicil_amidase"/>
    <property type="match status" value="1"/>
</dbReference>
<dbReference type="PANTHER" id="PTHR34218:SF4">
    <property type="entry name" value="ACYL-HOMOSERINE LACTONE ACYLASE QUIP"/>
    <property type="match status" value="1"/>
</dbReference>
<evidence type="ECO:0000256" key="4">
    <source>
        <dbReference type="PIRSR" id="PIRSR001227-1"/>
    </source>
</evidence>
<dbReference type="AlphaFoldDB" id="A0A327YF98"/>
<dbReference type="InterPro" id="IPR023343">
    <property type="entry name" value="Penicillin_amidase_dom1"/>
</dbReference>
<name>A0A327YF98_9RHOB</name>
<dbReference type="EMBL" id="QLMG01000011">
    <property type="protein sequence ID" value="RAK18756.1"/>
    <property type="molecule type" value="Genomic_DNA"/>
</dbReference>
<dbReference type="Gene3D" id="3.60.20.10">
    <property type="entry name" value="Glutamine Phosphoribosylpyrophosphate, subunit 1, domain 1"/>
    <property type="match status" value="1"/>
</dbReference>
<dbReference type="CDD" id="cd03747">
    <property type="entry name" value="Ntn_PGA_like"/>
    <property type="match status" value="1"/>
</dbReference>
<dbReference type="InterPro" id="IPR002692">
    <property type="entry name" value="S45"/>
</dbReference>
<dbReference type="PANTHER" id="PTHR34218">
    <property type="entry name" value="PEPTIDASE S45 PENICILLIN AMIDASE"/>
    <property type="match status" value="1"/>
</dbReference>
<dbReference type="Gene3D" id="1.10.1400.10">
    <property type="match status" value="1"/>
</dbReference>
<keyword evidence="3" id="KW-0865">Zymogen</keyword>
<comment type="cofactor">
    <cofactor evidence="5">
        <name>Ca(2+)</name>
        <dbReference type="ChEBI" id="CHEBI:29108"/>
    </cofactor>
    <text evidence="5">Binds 1 Ca(2+) ion per dimer.</text>
</comment>
<dbReference type="GO" id="GO:0046872">
    <property type="term" value="F:metal ion binding"/>
    <property type="evidence" value="ECO:0007669"/>
    <property type="project" value="UniProtKB-KW"/>
</dbReference>
<gene>
    <name evidence="8" type="ORF">ATI53_101134</name>
</gene>
<feature type="region of interest" description="Disordered" evidence="6">
    <location>
        <begin position="1"/>
        <end position="21"/>
    </location>
</feature>
<feature type="binding site" evidence="5">
    <location>
        <position position="364"/>
    </location>
    <ligand>
        <name>Ca(2+)</name>
        <dbReference type="ChEBI" id="CHEBI:29108"/>
    </ligand>
</feature>
<feature type="binding site" evidence="5">
    <location>
        <position position="221"/>
    </location>
    <ligand>
        <name>Ca(2+)</name>
        <dbReference type="ChEBI" id="CHEBI:29108"/>
    </ligand>
</feature>
<dbReference type="PIRSF" id="PIRSF001227">
    <property type="entry name" value="Pen_acylase"/>
    <property type="match status" value="1"/>
</dbReference>
<reference evidence="8 9" key="1">
    <citation type="submission" date="2018-06" db="EMBL/GenBank/DDBJ databases">
        <title>Genomic Encyclopedia of Archaeal and Bacterial Type Strains, Phase II (KMG-II): from individual species to whole genera.</title>
        <authorList>
            <person name="Goeker M."/>
        </authorList>
    </citation>
    <scope>NUCLEOTIDE SEQUENCE [LARGE SCALE GENOMIC DNA]</scope>
    <source>
        <strain evidence="8 9">DSM 22011</strain>
    </source>
</reference>
<feature type="binding site" evidence="5">
    <location>
        <position position="549"/>
    </location>
    <ligand>
        <name>Ca(2+)</name>
        <dbReference type="ChEBI" id="CHEBI:29108"/>
    </ligand>
</feature>
<keyword evidence="7" id="KW-0472">Membrane</keyword>
<evidence type="ECO:0000256" key="7">
    <source>
        <dbReference type="SAM" id="Phobius"/>
    </source>
</evidence>
<evidence type="ECO:0000313" key="9">
    <source>
        <dbReference type="Proteomes" id="UP000249165"/>
    </source>
</evidence>
<dbReference type="GO" id="GO:0017000">
    <property type="term" value="P:antibiotic biosynthetic process"/>
    <property type="evidence" value="ECO:0007669"/>
    <property type="project" value="InterPro"/>
</dbReference>
<keyword evidence="2" id="KW-0378">Hydrolase</keyword>
<accession>A0A327YF98</accession>
<keyword evidence="7" id="KW-1133">Transmembrane helix</keyword>
<dbReference type="Gene3D" id="1.10.439.10">
    <property type="entry name" value="Penicillin Amidohydrolase, domain 1"/>
    <property type="match status" value="1"/>
</dbReference>
<evidence type="ECO:0000256" key="1">
    <source>
        <dbReference type="ARBA" id="ARBA00006586"/>
    </source>
</evidence>
<keyword evidence="5" id="KW-0479">Metal-binding</keyword>
<comment type="caution">
    <text evidence="8">The sequence shown here is derived from an EMBL/GenBank/DDBJ whole genome shotgun (WGS) entry which is preliminary data.</text>
</comment>
<keyword evidence="7" id="KW-0812">Transmembrane</keyword>
<protein>
    <submittedName>
        <fullName evidence="8">Penicillin amidase</fullName>
    </submittedName>
</protein>
<dbReference type="InterPro" id="IPR029055">
    <property type="entry name" value="Ntn_hydrolases_N"/>
</dbReference>
<evidence type="ECO:0000313" key="8">
    <source>
        <dbReference type="EMBL" id="RAK18756.1"/>
    </source>
</evidence>
<sequence>MVRIRALTTPDQGAGDTGPGTRGNDRMATLFRWLLRLASTAIVLAVIAVALVYYLAARSLPEYDKTLAVDGIGAEIEIVRDNSAVPHIFAESDTDAFFGLGYAHAQDRLWQMILMRRTVQGRLSEVFGQRTLETDILLRRLDLYTLATRSVAAQEPQALGALRAYSAGVNARIAEINDQSLGRGAPEFFVFDAPIAPWQPADSIALVKLMALQLSGQFRDEILRARASLQLPDPDRLADILPDIPGDGTAALPSYASLVPDARMPRFAAAPERDDPLSPVPRRGLAGASNVWAAAPERSAGGGTLLANDPHLGLTAPSTWYLARLQLQEGGVIGGTIPGIPAVMLGRSQSLAWGITSSYLDDQDLHLEELNPDDPQQYRTPDGWARFTTRRSIIEIKDEAPVTVTLRWTENGPVLPGRRFGLDRITPSGHVMSLSWTALSPQDTSLSGALRLMRAQSVNEALGATGLYIAPSQMLSVIDADHIGLKLVGAMPRRDRAMQGQGRLPSPGWIAANRWQGMFPDTANPEWIDPAGGIVGNTNNKIVDRAFPDHVSFDWGDSQRVTRWTQLMQGRQVHTRDSFVEAQLDTVSPAARTLLPLIGRDLWYTGEAAPEGTPERQRQRALDLLANWNGEMNEHMPEPLIYAAWLRALQDRLIRDEIGPLADEFDRVEPLFIERVFRDVDGAGAWCDVVRSVATESCTDIARMSLDDALLWIVEHYGTALESLRWGDAHQALHRHAVLGEVPVLRYFVNIRQNTSGGDFTLQRGVSSAQEPDPFLNVHAATYRGVYDFADPDSSVFISSTGQSGHFLSRHYDDLGTLWRRGEYVPMSLDEDLARAASIGVTRLEAR</sequence>
<dbReference type="InterPro" id="IPR043146">
    <property type="entry name" value="Penicillin_amidase_N_B-knob"/>
</dbReference>
<evidence type="ECO:0000256" key="2">
    <source>
        <dbReference type="ARBA" id="ARBA00022801"/>
    </source>
</evidence>
<dbReference type="GO" id="GO:0016811">
    <property type="term" value="F:hydrolase activity, acting on carbon-nitrogen (but not peptide) bonds, in linear amides"/>
    <property type="evidence" value="ECO:0007669"/>
    <property type="project" value="InterPro"/>
</dbReference>
<feature type="binding site" evidence="5">
    <location>
        <position position="361"/>
    </location>
    <ligand>
        <name>Ca(2+)</name>
        <dbReference type="ChEBI" id="CHEBI:29108"/>
    </ligand>
</feature>
<comment type="similarity">
    <text evidence="1">Belongs to the peptidase S45 family.</text>
</comment>
<evidence type="ECO:0000256" key="5">
    <source>
        <dbReference type="PIRSR" id="PIRSR001227-2"/>
    </source>
</evidence>
<keyword evidence="9" id="KW-1185">Reference proteome</keyword>
<evidence type="ECO:0000256" key="3">
    <source>
        <dbReference type="ARBA" id="ARBA00023145"/>
    </source>
</evidence>
<evidence type="ECO:0000256" key="6">
    <source>
        <dbReference type="SAM" id="MobiDB-lite"/>
    </source>
</evidence>
<organism evidence="8 9">
    <name type="scientific">Salipiger aestuarii</name>
    <dbReference type="NCBI Taxonomy" id="568098"/>
    <lineage>
        <taxon>Bacteria</taxon>
        <taxon>Pseudomonadati</taxon>
        <taxon>Pseudomonadota</taxon>
        <taxon>Alphaproteobacteria</taxon>
        <taxon>Rhodobacterales</taxon>
        <taxon>Roseobacteraceae</taxon>
        <taxon>Salipiger</taxon>
    </lineage>
</organism>
<dbReference type="Proteomes" id="UP000249165">
    <property type="component" value="Unassembled WGS sequence"/>
</dbReference>
<dbReference type="InterPro" id="IPR043147">
    <property type="entry name" value="Penicillin_amidase_A-knob"/>
</dbReference>
<feature type="active site" description="Nucleophile" evidence="4">
    <location>
        <position position="289"/>
    </location>
</feature>